<feature type="signal peptide" evidence="3">
    <location>
        <begin position="1"/>
        <end position="19"/>
    </location>
</feature>
<evidence type="ECO:0000256" key="1">
    <source>
        <dbReference type="ARBA" id="ARBA00005466"/>
    </source>
</evidence>
<dbReference type="Proteomes" id="UP000284706">
    <property type="component" value="Unassembled WGS sequence"/>
</dbReference>
<keyword evidence="6" id="KW-1185">Reference proteome</keyword>
<dbReference type="InterPro" id="IPR036318">
    <property type="entry name" value="FAD-bd_PCMH-like_sf"/>
</dbReference>
<evidence type="ECO:0000313" key="5">
    <source>
        <dbReference type="EMBL" id="PPR04434.1"/>
    </source>
</evidence>
<feature type="domain" description="FAD-binding PCMH-type" evidence="4">
    <location>
        <begin position="121"/>
        <end position="304"/>
    </location>
</feature>
<dbReference type="InterPro" id="IPR016166">
    <property type="entry name" value="FAD-bd_PCMH"/>
</dbReference>
<dbReference type="InterPro" id="IPR006094">
    <property type="entry name" value="Oxid_FAD_bind_N"/>
</dbReference>
<organism evidence="5 6">
    <name type="scientific">Gymnopilus dilepis</name>
    <dbReference type="NCBI Taxonomy" id="231916"/>
    <lineage>
        <taxon>Eukaryota</taxon>
        <taxon>Fungi</taxon>
        <taxon>Dikarya</taxon>
        <taxon>Basidiomycota</taxon>
        <taxon>Agaricomycotina</taxon>
        <taxon>Agaricomycetes</taxon>
        <taxon>Agaricomycetidae</taxon>
        <taxon>Agaricales</taxon>
        <taxon>Agaricineae</taxon>
        <taxon>Hymenogastraceae</taxon>
        <taxon>Gymnopilus</taxon>
    </lineage>
</organism>
<name>A0A409YP57_9AGAR</name>
<dbReference type="GO" id="GO:0071949">
    <property type="term" value="F:FAD binding"/>
    <property type="evidence" value="ECO:0007669"/>
    <property type="project" value="InterPro"/>
</dbReference>
<dbReference type="InterPro" id="IPR050432">
    <property type="entry name" value="FAD-linked_Oxidoreductases_BP"/>
</dbReference>
<dbReference type="EMBL" id="NHYE01000624">
    <property type="protein sequence ID" value="PPR04434.1"/>
    <property type="molecule type" value="Genomic_DNA"/>
</dbReference>
<dbReference type="InterPro" id="IPR016169">
    <property type="entry name" value="FAD-bd_PCMH_sub2"/>
</dbReference>
<keyword evidence="3" id="KW-0732">Signal</keyword>
<dbReference type="InterPro" id="IPR012951">
    <property type="entry name" value="BBE"/>
</dbReference>
<dbReference type="AlphaFoldDB" id="A0A409YP57"/>
<dbReference type="PANTHER" id="PTHR13878:SF91">
    <property type="entry name" value="FAD BINDING DOMAIN PROTEIN (AFU_ORTHOLOGUE AFUA_6G12070)-RELATED"/>
    <property type="match status" value="1"/>
</dbReference>
<evidence type="ECO:0000313" key="6">
    <source>
        <dbReference type="Proteomes" id="UP000284706"/>
    </source>
</evidence>
<gene>
    <name evidence="5" type="ORF">CVT26_002263</name>
</gene>
<dbReference type="STRING" id="231916.A0A409YP57"/>
<comment type="caution">
    <text evidence="5">The sequence shown here is derived from an EMBL/GenBank/DDBJ whole genome shotgun (WGS) entry which is preliminary data.</text>
</comment>
<dbReference type="GO" id="GO:0016491">
    <property type="term" value="F:oxidoreductase activity"/>
    <property type="evidence" value="ECO:0007669"/>
    <property type="project" value="UniProtKB-KW"/>
</dbReference>
<comment type="similarity">
    <text evidence="1">Belongs to the oxygen-dependent FAD-linked oxidoreductase family.</text>
</comment>
<dbReference type="Pfam" id="PF08031">
    <property type="entry name" value="BBE"/>
    <property type="match status" value="1"/>
</dbReference>
<evidence type="ECO:0000259" key="4">
    <source>
        <dbReference type="PROSITE" id="PS51387"/>
    </source>
</evidence>
<accession>A0A409YP57</accession>
<dbReference type="PROSITE" id="PS51387">
    <property type="entry name" value="FAD_PCMH"/>
    <property type="match status" value="1"/>
</dbReference>
<sequence>MTLLTSLVSSLLLLKLSDAGSATTSDWNALNRTVGGRLKAATPFARPCFSLVDGGKPNMPNATACTEVQSRWEDHLFRSDNFGAYEVTQWETCQTTGDECLLDFTNPANPAAFTPPAQCRQGSVPNFYIDITGPDDILAAFDFSKKSGVPLVIKNSGHDYIGRSSGPGTLALWTHHLQNISLSRSFVPEGCSSRESATAITIGAGQQFRSVYDFAAANNVTVVGGSDPAVGLSGGWVMGGGHSAISPALGLGADRVLQFKIVTPDGRFRVANKCQNQDLFWALRGGGGGTFGVVLESTHLASPRVQVQGLLALYDNTPENTAKLIPALAKTAVQFAADGWGGYITPSNSSGVWANPLLNSTQAKKSAAAVAEAFASVGGNTTLLTFDTFTGWFNAFIGSSPDPVGIPQALASRLIPAEKFSDKTLIQGITNASLAADFSQILAVPPFAFKDFDPQATSVNPLWRKAVWHSAILFTWNFDSTLAQRVGQYQKLTELWSVVRQQTPGGGAYVNEADVFEPNFSESFWGKANYAKLLSIKNK</sequence>
<feature type="chain" id="PRO_5019249478" description="FAD-binding PCMH-type domain-containing protein" evidence="3">
    <location>
        <begin position="20"/>
        <end position="539"/>
    </location>
</feature>
<evidence type="ECO:0000256" key="2">
    <source>
        <dbReference type="ARBA" id="ARBA00023002"/>
    </source>
</evidence>
<dbReference type="PANTHER" id="PTHR13878">
    <property type="entry name" value="GULONOLACTONE OXIDASE"/>
    <property type="match status" value="1"/>
</dbReference>
<reference evidence="5 6" key="1">
    <citation type="journal article" date="2018" name="Evol. Lett.">
        <title>Horizontal gene cluster transfer increased hallucinogenic mushroom diversity.</title>
        <authorList>
            <person name="Reynolds H.T."/>
            <person name="Vijayakumar V."/>
            <person name="Gluck-Thaler E."/>
            <person name="Korotkin H.B."/>
            <person name="Matheny P.B."/>
            <person name="Slot J.C."/>
        </authorList>
    </citation>
    <scope>NUCLEOTIDE SEQUENCE [LARGE SCALE GENOMIC DNA]</scope>
    <source>
        <strain evidence="5 6">SRW20</strain>
    </source>
</reference>
<evidence type="ECO:0000256" key="3">
    <source>
        <dbReference type="SAM" id="SignalP"/>
    </source>
</evidence>
<protein>
    <recommendedName>
        <fullName evidence="4">FAD-binding PCMH-type domain-containing protein</fullName>
    </recommendedName>
</protein>
<dbReference type="SUPFAM" id="SSF56176">
    <property type="entry name" value="FAD-binding/transporter-associated domain-like"/>
    <property type="match status" value="1"/>
</dbReference>
<dbReference type="InParanoid" id="A0A409YP57"/>
<dbReference type="Gene3D" id="3.30.465.10">
    <property type="match status" value="1"/>
</dbReference>
<dbReference type="OrthoDB" id="9983560at2759"/>
<keyword evidence="2" id="KW-0560">Oxidoreductase</keyword>
<dbReference type="Pfam" id="PF01565">
    <property type="entry name" value="FAD_binding_4"/>
    <property type="match status" value="1"/>
</dbReference>
<proteinExistence type="inferred from homology"/>